<proteinExistence type="inferred from homology"/>
<evidence type="ECO:0000259" key="10">
    <source>
        <dbReference type="Pfam" id="PF19283"/>
    </source>
</evidence>
<dbReference type="Proteomes" id="UP000789595">
    <property type="component" value="Unassembled WGS sequence"/>
</dbReference>
<dbReference type="Gene3D" id="3.40.50.1820">
    <property type="entry name" value="alpha/beta hydrolase"/>
    <property type="match status" value="1"/>
</dbReference>
<dbReference type="PANTHER" id="PTHR42776:SF4">
    <property type="entry name" value="ACYLAMINO-ACID-RELEASING ENZYME"/>
    <property type="match status" value="1"/>
</dbReference>
<dbReference type="InterPro" id="IPR001375">
    <property type="entry name" value="Peptidase_S9_cat"/>
</dbReference>
<accession>A0A8J2WLR3</accession>
<dbReference type="PANTHER" id="PTHR42776">
    <property type="entry name" value="SERINE PEPTIDASE S9 FAMILY MEMBER"/>
    <property type="match status" value="1"/>
</dbReference>
<dbReference type="GO" id="GO:0008242">
    <property type="term" value="F:omega peptidase activity"/>
    <property type="evidence" value="ECO:0007669"/>
    <property type="project" value="UniProtKB-EC"/>
</dbReference>
<dbReference type="EMBL" id="CAKKNE010000004">
    <property type="protein sequence ID" value="CAH0373065.1"/>
    <property type="molecule type" value="Genomic_DNA"/>
</dbReference>
<feature type="domain" description="Acylamino-acid-releasing enzyme N-terminal" evidence="10">
    <location>
        <begin position="34"/>
        <end position="377"/>
    </location>
</feature>
<evidence type="ECO:0000256" key="1">
    <source>
        <dbReference type="ARBA" id="ARBA00000721"/>
    </source>
</evidence>
<evidence type="ECO:0000256" key="5">
    <source>
        <dbReference type="ARBA" id="ARBA00012917"/>
    </source>
</evidence>
<evidence type="ECO:0000256" key="2">
    <source>
        <dbReference type="ARBA" id="ARBA00004496"/>
    </source>
</evidence>
<dbReference type="AlphaFoldDB" id="A0A8J2WLR3"/>
<evidence type="ECO:0000256" key="3">
    <source>
        <dbReference type="ARBA" id="ARBA00010040"/>
    </source>
</evidence>
<dbReference type="Pfam" id="PF00326">
    <property type="entry name" value="Peptidase_S9"/>
    <property type="match status" value="1"/>
</dbReference>
<keyword evidence="6" id="KW-0963">Cytoplasm</keyword>
<keyword evidence="8" id="KW-0732">Signal</keyword>
<dbReference type="InterPro" id="IPR029058">
    <property type="entry name" value="AB_hydrolase_fold"/>
</dbReference>
<protein>
    <recommendedName>
        <fullName evidence="5">acylaminoacyl-peptidase</fullName>
        <ecNumber evidence="5">3.4.19.1</ecNumber>
    </recommendedName>
</protein>
<evidence type="ECO:0000259" key="9">
    <source>
        <dbReference type="Pfam" id="PF00326"/>
    </source>
</evidence>
<comment type="caution">
    <text evidence="11">The sequence shown here is derived from an EMBL/GenBank/DDBJ whole genome shotgun (WGS) entry which is preliminary data.</text>
</comment>
<dbReference type="GO" id="GO:0006508">
    <property type="term" value="P:proteolysis"/>
    <property type="evidence" value="ECO:0007669"/>
    <property type="project" value="InterPro"/>
</dbReference>
<comment type="similarity">
    <text evidence="3">Belongs to the peptidase S9C family.</text>
</comment>
<evidence type="ECO:0000256" key="6">
    <source>
        <dbReference type="ARBA" id="ARBA00022490"/>
    </source>
</evidence>
<keyword evidence="7" id="KW-0378">Hydrolase</keyword>
<comment type="subunit">
    <text evidence="4">Homotetramer.</text>
</comment>
<evidence type="ECO:0000313" key="12">
    <source>
        <dbReference type="Proteomes" id="UP000789595"/>
    </source>
</evidence>
<dbReference type="SUPFAM" id="SSF53474">
    <property type="entry name" value="alpha/beta-Hydrolases"/>
    <property type="match status" value="1"/>
</dbReference>
<dbReference type="InterPro" id="IPR045550">
    <property type="entry name" value="AARE_N"/>
</dbReference>
<evidence type="ECO:0000256" key="4">
    <source>
        <dbReference type="ARBA" id="ARBA00011881"/>
    </source>
</evidence>
<gene>
    <name evidence="11" type="ORF">PECAL_4P02360</name>
</gene>
<dbReference type="GO" id="GO:0005737">
    <property type="term" value="C:cytoplasm"/>
    <property type="evidence" value="ECO:0007669"/>
    <property type="project" value="UniProtKB-SubCell"/>
</dbReference>
<dbReference type="Pfam" id="PF19283">
    <property type="entry name" value="APEH_N"/>
    <property type="match status" value="1"/>
</dbReference>
<evidence type="ECO:0000256" key="7">
    <source>
        <dbReference type="ARBA" id="ARBA00022801"/>
    </source>
</evidence>
<reference evidence="11" key="1">
    <citation type="submission" date="2021-11" db="EMBL/GenBank/DDBJ databases">
        <authorList>
            <consortium name="Genoscope - CEA"/>
            <person name="William W."/>
        </authorList>
    </citation>
    <scope>NUCLEOTIDE SEQUENCE</scope>
</reference>
<feature type="chain" id="PRO_5035237488" description="acylaminoacyl-peptidase" evidence="8">
    <location>
        <begin position="19"/>
        <end position="688"/>
    </location>
</feature>
<name>A0A8J2WLR3_9STRA</name>
<comment type="catalytic activity">
    <reaction evidence="1">
        <text>Cleavage of an N-acetyl or N-formyl amino acid from the N-terminus of a polypeptide.</text>
        <dbReference type="EC" id="3.4.19.1"/>
    </reaction>
</comment>
<dbReference type="GO" id="GO:0004252">
    <property type="term" value="F:serine-type endopeptidase activity"/>
    <property type="evidence" value="ECO:0007669"/>
    <property type="project" value="TreeGrafter"/>
</dbReference>
<feature type="domain" description="Peptidase S9 prolyl oligopeptidase catalytic" evidence="9">
    <location>
        <begin position="477"/>
        <end position="688"/>
    </location>
</feature>
<evidence type="ECO:0000313" key="11">
    <source>
        <dbReference type="EMBL" id="CAH0373065.1"/>
    </source>
</evidence>
<dbReference type="SUPFAM" id="SSF82171">
    <property type="entry name" value="DPP6 N-terminal domain-like"/>
    <property type="match status" value="1"/>
</dbReference>
<sequence>MRSRGAFLLKLMTTTAAALSPDLAPAYARALGQASGIDGAVAITSGSDVHVAVTRSLPDVEANKKRRQTLRYRLDKDSSLRRAGELADDPESVVGRCRAASGKLAVFSKTDDGSVVEIYEEDVLVQRIQLDKKKVGKLLIGDAMVGGMSWSADEALLAFVADAPLPDQKEAFDGQFRFREELGEKYVGVAAPRVYVIDLLEDTLEVVEPPPDGVYEGQPAFSPVQPRQLATVVWTSQYRKLGLIYCFNRPSAIYLRDLDEDVAERLCGDAVQRSPRWNGDGSRLAFLASAEQFETHDGAVELKVWSAGTVDVVVEAPLNPDYRQECPGLWACPKLLEDCWSGDTLVVNSLWGSAPSVLLVDTKDKSITRVGDADNAHAALCVADGIAVVHTTAPEVAAGALLTVDVKTGDILASTAAPPLGVVSKTLATFDAAPAPLKCDVIRVDAFEALLLREEGAEKRPLVVSVHGGPHSCTPTSYSAALAFLASRGFAVLSVNYRGSTGFGKALLYSLPGNIGSQDVDDCLKAIEVCCATHNVDRDKIAVVGGSHGGFLGAHLIARSPKLFKAAALRNPVTNLGAMVGSSDIPDWVACECASSGTPPGPEVLKKLFAMSPISGIDAVEAPVLLALGLKDRRVPPSQGLEYYHALQARGKAARLLTYPEDDHALDTPRTSADHWVEIAAFLEEQLG</sequence>
<keyword evidence="12" id="KW-1185">Reference proteome</keyword>
<dbReference type="EC" id="3.4.19.1" evidence="5"/>
<comment type="subcellular location">
    <subcellularLocation>
        <location evidence="2">Cytoplasm</location>
    </subcellularLocation>
</comment>
<dbReference type="OrthoDB" id="416344at2759"/>
<feature type="signal peptide" evidence="8">
    <location>
        <begin position="1"/>
        <end position="18"/>
    </location>
</feature>
<evidence type="ECO:0000256" key="8">
    <source>
        <dbReference type="SAM" id="SignalP"/>
    </source>
</evidence>
<organism evidence="11 12">
    <name type="scientific">Pelagomonas calceolata</name>
    <dbReference type="NCBI Taxonomy" id="35677"/>
    <lineage>
        <taxon>Eukaryota</taxon>
        <taxon>Sar</taxon>
        <taxon>Stramenopiles</taxon>
        <taxon>Ochrophyta</taxon>
        <taxon>Pelagophyceae</taxon>
        <taxon>Pelagomonadales</taxon>
        <taxon>Pelagomonadaceae</taxon>
        <taxon>Pelagomonas</taxon>
    </lineage>
</organism>